<feature type="domain" description="Dehydrogenase E1 component" evidence="6">
    <location>
        <begin position="76"/>
        <end position="370"/>
    </location>
</feature>
<comment type="function">
    <text evidence="4">The pyruvate dehydrogenase complex catalyzes the overall conversion of pyruvate to acetyl-CoA and CO(2). It contains multiple copies of three enzymatic components: pyruvate dehydrogenase (E1), dihydrolipoamide acetyltransferase (E2) and lipoamide dehydrogenase (E3).</text>
</comment>
<dbReference type="InterPro" id="IPR029061">
    <property type="entry name" value="THDP-binding"/>
</dbReference>
<sequence>MPEFNETGPEKKGVSRRSFLQFAGVAATATAVVSSARVAMAGNGWTIGLEGVPDERALWMYRTMLRSRWWEEEMKEAFLAGKDGLYGAFHISIGEEACSAGVMAALNEDDYIASNHRGHSHLIAKGGDLSKMSAELFFKDSGYNKGFGGSMHITDVSKGILGMNGIIGPQYLFAAGAAYSAKVRGTKQVAVAFGGDGSVNNGWYYSGLRNAALYKLPMIAVVENNGYQMSMPQQRTNSLINLHQFGAGLDIAHESVNGMDVMAVYAVAKRAVERARNESLPTLIEAKTYRYYDHSGLAGAKPGVMGAFGLPYRSDAEVRAWIAEDPIPKLRRQLVANSILTEEKADEIEAEVRKEVTESIEFARNSAAPDAQAGLQHVFAGSSVSPSQFIV</sequence>
<reference evidence="7" key="1">
    <citation type="journal article" date="2014" name="Int. J. Syst. Evol. Microbiol.">
        <title>Complete genome sequence of Corynebacterium casei LMG S-19264T (=DSM 44701T), isolated from a smear-ripened cheese.</title>
        <authorList>
            <consortium name="US DOE Joint Genome Institute (JGI-PGF)"/>
            <person name="Walter F."/>
            <person name="Albersmeier A."/>
            <person name="Kalinowski J."/>
            <person name="Ruckert C."/>
        </authorList>
    </citation>
    <scope>NUCLEOTIDE SEQUENCE</scope>
    <source>
        <strain evidence="7">CGMCC 1.15320</strain>
    </source>
</reference>
<evidence type="ECO:0000256" key="2">
    <source>
        <dbReference type="ARBA" id="ARBA00023002"/>
    </source>
</evidence>
<dbReference type="Gene3D" id="3.40.50.970">
    <property type="match status" value="1"/>
</dbReference>
<evidence type="ECO:0000313" key="8">
    <source>
        <dbReference type="Proteomes" id="UP000636264"/>
    </source>
</evidence>
<dbReference type="CDD" id="cd02000">
    <property type="entry name" value="TPP_E1_PDC_ADC_BCADC"/>
    <property type="match status" value="1"/>
</dbReference>
<keyword evidence="2" id="KW-0560">Oxidoreductase</keyword>
<comment type="caution">
    <text evidence="7">The sequence shown here is derived from an EMBL/GenBank/DDBJ whole genome shotgun (WGS) entry which is preliminary data.</text>
</comment>
<dbReference type="RefSeq" id="WP_188722576.1">
    <property type="nucleotide sequence ID" value="NZ_BMIF01000015.1"/>
</dbReference>
<evidence type="ECO:0000256" key="4">
    <source>
        <dbReference type="ARBA" id="ARBA00025211"/>
    </source>
</evidence>
<organism evidence="7 8">
    <name type="scientific">Nitratireductor aestuarii</name>
    <dbReference type="NCBI Taxonomy" id="1735103"/>
    <lineage>
        <taxon>Bacteria</taxon>
        <taxon>Pseudomonadati</taxon>
        <taxon>Pseudomonadota</taxon>
        <taxon>Alphaproteobacteria</taxon>
        <taxon>Hyphomicrobiales</taxon>
        <taxon>Phyllobacteriaceae</taxon>
        <taxon>Nitratireductor</taxon>
    </lineage>
</organism>
<dbReference type="InterPro" id="IPR050642">
    <property type="entry name" value="PDH_E1_Alpha_Subunit"/>
</dbReference>
<reference evidence="7" key="2">
    <citation type="submission" date="2020-09" db="EMBL/GenBank/DDBJ databases">
        <authorList>
            <person name="Sun Q."/>
            <person name="Zhou Y."/>
        </authorList>
    </citation>
    <scope>NUCLEOTIDE SEQUENCE</scope>
    <source>
        <strain evidence="7">CGMCC 1.15320</strain>
    </source>
</reference>
<gene>
    <name evidence="7" type="primary">acoA</name>
    <name evidence="7" type="ORF">GCM10011385_36770</name>
</gene>
<evidence type="ECO:0000256" key="5">
    <source>
        <dbReference type="ARBA" id="ARBA00051231"/>
    </source>
</evidence>
<accession>A0A916W9J1</accession>
<dbReference type="Proteomes" id="UP000636264">
    <property type="component" value="Unassembled WGS sequence"/>
</dbReference>
<evidence type="ECO:0000313" key="7">
    <source>
        <dbReference type="EMBL" id="GGA79232.1"/>
    </source>
</evidence>
<evidence type="ECO:0000259" key="6">
    <source>
        <dbReference type="Pfam" id="PF00676"/>
    </source>
</evidence>
<dbReference type="SUPFAM" id="SSF52518">
    <property type="entry name" value="Thiamin diphosphate-binding fold (THDP-binding)"/>
    <property type="match status" value="1"/>
</dbReference>
<dbReference type="Pfam" id="PF00676">
    <property type="entry name" value="E1_dh"/>
    <property type="match status" value="1"/>
</dbReference>
<dbReference type="PROSITE" id="PS51318">
    <property type="entry name" value="TAT"/>
    <property type="match status" value="1"/>
</dbReference>
<dbReference type="GO" id="GO:0006086">
    <property type="term" value="P:pyruvate decarboxylation to acetyl-CoA"/>
    <property type="evidence" value="ECO:0007669"/>
    <property type="project" value="TreeGrafter"/>
</dbReference>
<name>A0A916W9J1_9HYPH</name>
<keyword evidence="8" id="KW-1185">Reference proteome</keyword>
<dbReference type="EMBL" id="BMIF01000015">
    <property type="protein sequence ID" value="GGA79232.1"/>
    <property type="molecule type" value="Genomic_DNA"/>
</dbReference>
<keyword evidence="3" id="KW-0786">Thiamine pyrophosphate</keyword>
<keyword evidence="7" id="KW-0670">Pyruvate</keyword>
<comment type="cofactor">
    <cofactor evidence="1">
        <name>thiamine diphosphate</name>
        <dbReference type="ChEBI" id="CHEBI:58937"/>
    </cofactor>
</comment>
<proteinExistence type="predicted"/>
<dbReference type="InterPro" id="IPR001017">
    <property type="entry name" value="DH_E1"/>
</dbReference>
<dbReference type="PANTHER" id="PTHR11516">
    <property type="entry name" value="PYRUVATE DEHYDROGENASE E1 COMPONENT, ALPHA SUBUNIT BACTERIAL AND ORGANELLAR"/>
    <property type="match status" value="1"/>
</dbReference>
<dbReference type="GO" id="GO:0004739">
    <property type="term" value="F:pyruvate dehydrogenase (acetyl-transferring) activity"/>
    <property type="evidence" value="ECO:0007669"/>
    <property type="project" value="UniProtKB-EC"/>
</dbReference>
<dbReference type="AlphaFoldDB" id="A0A916W9J1"/>
<dbReference type="PANTHER" id="PTHR11516:SF60">
    <property type="entry name" value="PYRUVATE DEHYDROGENASE E1 COMPONENT SUBUNIT ALPHA"/>
    <property type="match status" value="1"/>
</dbReference>
<dbReference type="InterPro" id="IPR006311">
    <property type="entry name" value="TAT_signal"/>
</dbReference>
<evidence type="ECO:0000256" key="1">
    <source>
        <dbReference type="ARBA" id="ARBA00001964"/>
    </source>
</evidence>
<protein>
    <submittedName>
        <fullName evidence="7">Pyruvate dehydrogenase E1 component subunit alpha</fullName>
    </submittedName>
</protein>
<evidence type="ECO:0000256" key="3">
    <source>
        <dbReference type="ARBA" id="ARBA00023052"/>
    </source>
</evidence>
<comment type="catalytic activity">
    <reaction evidence="5">
        <text>N(6)-[(R)-lipoyl]-L-lysyl-[protein] + pyruvate + H(+) = N(6)-[(R)-S(8)-acetyldihydrolipoyl]-L-lysyl-[protein] + CO2</text>
        <dbReference type="Rhea" id="RHEA:19189"/>
        <dbReference type="Rhea" id="RHEA-COMP:10474"/>
        <dbReference type="Rhea" id="RHEA-COMP:10478"/>
        <dbReference type="ChEBI" id="CHEBI:15361"/>
        <dbReference type="ChEBI" id="CHEBI:15378"/>
        <dbReference type="ChEBI" id="CHEBI:16526"/>
        <dbReference type="ChEBI" id="CHEBI:83099"/>
        <dbReference type="ChEBI" id="CHEBI:83111"/>
        <dbReference type="EC" id="1.2.4.1"/>
    </reaction>
</comment>